<dbReference type="InterPro" id="IPR003150">
    <property type="entry name" value="DNA-bd_RFX"/>
</dbReference>
<evidence type="ECO:0000313" key="4">
    <source>
        <dbReference type="Proteomes" id="UP001158576"/>
    </source>
</evidence>
<feature type="region of interest" description="Disordered" evidence="1">
    <location>
        <begin position="1"/>
        <end position="95"/>
    </location>
</feature>
<evidence type="ECO:0000256" key="1">
    <source>
        <dbReference type="SAM" id="MobiDB-lite"/>
    </source>
</evidence>
<dbReference type="PROSITE" id="PS51526">
    <property type="entry name" value="RFX_DBD"/>
    <property type="match status" value="1"/>
</dbReference>
<feature type="compositionally biased region" description="Polar residues" evidence="1">
    <location>
        <begin position="469"/>
        <end position="478"/>
    </location>
</feature>
<keyword evidence="4" id="KW-1185">Reference proteome</keyword>
<feature type="compositionally biased region" description="Low complexity" evidence="1">
    <location>
        <begin position="447"/>
        <end position="459"/>
    </location>
</feature>
<feature type="compositionally biased region" description="Low complexity" evidence="1">
    <location>
        <begin position="386"/>
        <end position="423"/>
    </location>
</feature>
<gene>
    <name evidence="3" type="ORF">OKIOD_LOCUS17172</name>
</gene>
<evidence type="ECO:0000259" key="2">
    <source>
        <dbReference type="PROSITE" id="PS51526"/>
    </source>
</evidence>
<feature type="compositionally biased region" description="Polar residues" evidence="1">
    <location>
        <begin position="52"/>
        <end position="71"/>
    </location>
</feature>
<dbReference type="EMBL" id="OU015567">
    <property type="protein sequence ID" value="CAG5114348.1"/>
    <property type="molecule type" value="Genomic_DNA"/>
</dbReference>
<protein>
    <submittedName>
        <fullName evidence="3">Oidioi.mRNA.OKI2018_I69.chr2.g8407.t1.cds</fullName>
    </submittedName>
</protein>
<feature type="domain" description="RFX-type winged-helix" evidence="2">
    <location>
        <begin position="280"/>
        <end position="357"/>
    </location>
</feature>
<accession>A0ABN7T9K8</accession>
<reference evidence="3 4" key="1">
    <citation type="submission" date="2021-04" db="EMBL/GenBank/DDBJ databases">
        <authorList>
            <person name="Bliznina A."/>
        </authorList>
    </citation>
    <scope>NUCLEOTIDE SEQUENCE [LARGE SCALE GENOMIC DNA]</scope>
</reference>
<feature type="region of interest" description="Disordered" evidence="1">
    <location>
        <begin position="376"/>
        <end position="499"/>
    </location>
</feature>
<name>A0ABN7T9K8_OIKDI</name>
<sequence>MPRQKATPSKHANESSAARETINKEAAESAKFPLALDLKKVEREREEDEESGITSGSSGPRSISGTMTPTTIDGGDDEDDFDQSDQSLGLSPNPNFSFEPKVAQWLTERFVISKGACSTVQDIINQYRSEFPKDFLFAPLQSYQVGSLIRRYFPTIGRTKISVAGRRVWVYKDLGQRASSAADNPAPATPIVEQAQAVQKQAATDTWSSSGSNYRKAKMMAESGLPTMLSYMDQVQDEAMPKRPNSSNDYDNYAHVSAVTLQAKRRKTMGVNSHTIDNNVVTWIKNNYEPAEGAYVKALEMLAHYNTNHPRKPLQNLSQVGRLLRSSITQECKHLRRYFKDSGGKREWVYTNIQVKEDCLENFEAAVRGDWYATRRKSPDREGSFEESNYSSLSGSSNSQSLVTASDVASESQSVVVQAESQSPKIEATEDDASAVKESNSSSEFLQGGQQRAEQQGENEPAEGDFERNTGSVNGDSSGDQREINPRSAFERMPPNQGGLSRNLEILKETQAEGWLLTHCSKKYCEWIKLVDDFLIDQRRIVIEVRIQSDWDITVNANGRKVYPDSLQLTHVEQSPAAVSEFLKTVAGINFCRGFPAPYFRKLEIQGHIVSYPEIWSIRSNPDNEEIRHRSVHCNLLHRSEGVFCQACFHGCRMHMQRIKTPPIED</sequence>
<dbReference type="Proteomes" id="UP001158576">
    <property type="component" value="Chromosome 2"/>
</dbReference>
<proteinExistence type="predicted"/>
<organism evidence="3 4">
    <name type="scientific">Oikopleura dioica</name>
    <name type="common">Tunicate</name>
    <dbReference type="NCBI Taxonomy" id="34765"/>
    <lineage>
        <taxon>Eukaryota</taxon>
        <taxon>Metazoa</taxon>
        <taxon>Chordata</taxon>
        <taxon>Tunicata</taxon>
        <taxon>Appendicularia</taxon>
        <taxon>Copelata</taxon>
        <taxon>Oikopleuridae</taxon>
        <taxon>Oikopleura</taxon>
    </lineage>
</organism>
<evidence type="ECO:0000313" key="3">
    <source>
        <dbReference type="EMBL" id="CAG5114348.1"/>
    </source>
</evidence>
<feature type="compositionally biased region" description="Acidic residues" evidence="1">
    <location>
        <begin position="74"/>
        <end position="83"/>
    </location>
</feature>